<dbReference type="OrthoDB" id="4094614at2759"/>
<dbReference type="GeneID" id="75833340"/>
<proteinExistence type="predicted"/>
<sequence>MFSKTALFTLAAAATAVSAAHNGTVVTTTKVVDVYTTYCPEPTIFELGDKKYTVTEATTLTITDCPCTIVEPCYTCEVQPTATIPQPPGKPTVITKPVVPVVTTDGPAEPTLVAGAEQVGVAAMAGLAALGLFL</sequence>
<comment type="caution">
    <text evidence="2">The sequence shown here is derived from an EMBL/GenBank/DDBJ whole genome shotgun (WGS) entry which is preliminary data.</text>
</comment>
<dbReference type="GO" id="GO:0031505">
    <property type="term" value="P:fungal-type cell wall organization"/>
    <property type="evidence" value="ECO:0007669"/>
    <property type="project" value="InterPro"/>
</dbReference>
<dbReference type="RefSeq" id="XP_051366077.1">
    <property type="nucleotide sequence ID" value="XM_051508169.1"/>
</dbReference>
<dbReference type="GO" id="GO:0009277">
    <property type="term" value="C:fungal-type cell wall"/>
    <property type="evidence" value="ECO:0007669"/>
    <property type="project" value="TreeGrafter"/>
</dbReference>
<dbReference type="EMBL" id="JAGIXG020000002">
    <property type="protein sequence ID" value="KAI6785221.1"/>
    <property type="molecule type" value="Genomic_DNA"/>
</dbReference>
<evidence type="ECO:0000313" key="3">
    <source>
        <dbReference type="Proteomes" id="UP001055219"/>
    </source>
</evidence>
<keyword evidence="1" id="KW-0732">Signal</keyword>
<protein>
    <submittedName>
        <fullName evidence="2">Cell wall protein-like protein</fullName>
    </submittedName>
</protein>
<feature type="signal peptide" evidence="1">
    <location>
        <begin position="1"/>
        <end position="19"/>
    </location>
</feature>
<dbReference type="Proteomes" id="UP001055219">
    <property type="component" value="Unassembled WGS sequence"/>
</dbReference>
<feature type="chain" id="PRO_5040110087" evidence="1">
    <location>
        <begin position="20"/>
        <end position="134"/>
    </location>
</feature>
<dbReference type="PANTHER" id="PTHR35523">
    <property type="entry name" value="CELL WALL PROTEIN SED1"/>
    <property type="match status" value="1"/>
</dbReference>
<reference evidence="2" key="2">
    <citation type="submission" date="2022-07" db="EMBL/GenBank/DDBJ databases">
        <authorList>
            <person name="Goncalves M.F.M."/>
            <person name="Hilario S."/>
            <person name="Van De Peer Y."/>
            <person name="Esteves A.C."/>
            <person name="Alves A."/>
        </authorList>
    </citation>
    <scope>NUCLEOTIDE SEQUENCE</scope>
    <source>
        <strain evidence="2">MUM 19.33</strain>
    </source>
</reference>
<keyword evidence="3" id="KW-1185">Reference proteome</keyword>
<evidence type="ECO:0000256" key="1">
    <source>
        <dbReference type="SAM" id="SignalP"/>
    </source>
</evidence>
<reference evidence="2" key="1">
    <citation type="journal article" date="2021" name="J Fungi (Basel)">
        <title>Genomic and Metabolomic Analyses of the Marine Fungus Emericellopsis cladophorae: Insights into Saltwater Adaptability Mechanisms and Its Biosynthetic Potential.</title>
        <authorList>
            <person name="Goncalves M.F.M."/>
            <person name="Hilario S."/>
            <person name="Van de Peer Y."/>
            <person name="Esteves A.C."/>
            <person name="Alves A."/>
        </authorList>
    </citation>
    <scope>NUCLEOTIDE SEQUENCE</scope>
    <source>
        <strain evidence="2">MUM 19.33</strain>
    </source>
</reference>
<dbReference type="AlphaFoldDB" id="A0A9P9Y864"/>
<gene>
    <name evidence="2" type="ORF">J7T54_006863</name>
</gene>
<dbReference type="GO" id="GO:0005199">
    <property type="term" value="F:structural constituent of cell wall"/>
    <property type="evidence" value="ECO:0007669"/>
    <property type="project" value="InterPro"/>
</dbReference>
<accession>A0A9P9Y864</accession>
<dbReference type="PANTHER" id="PTHR35523:SF1">
    <property type="entry name" value="CELL WALL PROTEIN SED1"/>
    <property type="match status" value="1"/>
</dbReference>
<name>A0A9P9Y864_9HYPO</name>
<evidence type="ECO:0000313" key="2">
    <source>
        <dbReference type="EMBL" id="KAI6785221.1"/>
    </source>
</evidence>
<organism evidence="2 3">
    <name type="scientific">Emericellopsis cladophorae</name>
    <dbReference type="NCBI Taxonomy" id="2686198"/>
    <lineage>
        <taxon>Eukaryota</taxon>
        <taxon>Fungi</taxon>
        <taxon>Dikarya</taxon>
        <taxon>Ascomycota</taxon>
        <taxon>Pezizomycotina</taxon>
        <taxon>Sordariomycetes</taxon>
        <taxon>Hypocreomycetidae</taxon>
        <taxon>Hypocreales</taxon>
        <taxon>Bionectriaceae</taxon>
        <taxon>Emericellopsis</taxon>
    </lineage>
</organism>
<dbReference type="InterPro" id="IPR038843">
    <property type="entry name" value="Sed1/Spi1"/>
</dbReference>